<dbReference type="PANTHER" id="PTHR11630:SF66">
    <property type="entry name" value="DNA REPLICATION LICENSING FACTOR MCM4"/>
    <property type="match status" value="1"/>
</dbReference>
<dbReference type="InterPro" id="IPR027417">
    <property type="entry name" value="P-loop_NTPase"/>
</dbReference>
<dbReference type="PROSITE" id="PS00847">
    <property type="entry name" value="MCM_1"/>
    <property type="match status" value="1"/>
</dbReference>
<dbReference type="InterPro" id="IPR018525">
    <property type="entry name" value="MCM_CS"/>
</dbReference>
<dbReference type="AlphaFoldDB" id="A0A7J7NXS2"/>
<dbReference type="GO" id="GO:0017116">
    <property type="term" value="F:single-stranded DNA helicase activity"/>
    <property type="evidence" value="ECO:0007669"/>
    <property type="project" value="TreeGrafter"/>
</dbReference>
<dbReference type="GO" id="GO:0046872">
    <property type="term" value="F:metal ion binding"/>
    <property type="evidence" value="ECO:0007669"/>
    <property type="project" value="UniProtKB-KW"/>
</dbReference>
<dbReference type="GO" id="GO:0042555">
    <property type="term" value="C:MCM complex"/>
    <property type="evidence" value="ECO:0007669"/>
    <property type="project" value="TreeGrafter"/>
</dbReference>
<evidence type="ECO:0000256" key="4">
    <source>
        <dbReference type="ARBA" id="ARBA00022741"/>
    </source>
</evidence>
<dbReference type="OrthoDB" id="1736912at2759"/>
<dbReference type="GO" id="GO:0051539">
    <property type="term" value="F:4 iron, 4 sulfur cluster binding"/>
    <property type="evidence" value="ECO:0007669"/>
    <property type="project" value="UniProtKB-KW"/>
</dbReference>
<evidence type="ECO:0000256" key="6">
    <source>
        <dbReference type="RuleBase" id="RU004070"/>
    </source>
</evidence>
<gene>
    <name evidence="11" type="ORF">GIB67_029395</name>
</gene>
<keyword evidence="4 6" id="KW-0547">Nucleotide-binding</keyword>
<comment type="caution">
    <text evidence="11">The sequence shown here is derived from an EMBL/GenBank/DDBJ whole genome shotgun (WGS) entry which is preliminary data.</text>
</comment>
<evidence type="ECO:0000256" key="3">
    <source>
        <dbReference type="ARBA" id="ARBA00022705"/>
    </source>
</evidence>
<dbReference type="Gene3D" id="3.40.50.300">
    <property type="entry name" value="P-loop containing nucleotide triphosphate hydrolases"/>
    <property type="match status" value="1"/>
</dbReference>
<evidence type="ECO:0000256" key="1">
    <source>
        <dbReference type="ARBA" id="ARBA00008010"/>
    </source>
</evidence>
<dbReference type="GO" id="GO:0006271">
    <property type="term" value="P:DNA strand elongation involved in DNA replication"/>
    <property type="evidence" value="ECO:0007669"/>
    <property type="project" value="TreeGrafter"/>
</dbReference>
<evidence type="ECO:0000256" key="5">
    <source>
        <dbReference type="ARBA" id="ARBA00022840"/>
    </source>
</evidence>
<dbReference type="Pfam" id="PF00919">
    <property type="entry name" value="UPF0004"/>
    <property type="match status" value="1"/>
</dbReference>
<keyword evidence="5 6" id="KW-0067">ATP-binding</keyword>
<dbReference type="InterPro" id="IPR013848">
    <property type="entry name" value="Methylthiotransferase_N"/>
</dbReference>
<evidence type="ECO:0000256" key="2">
    <source>
        <dbReference type="ARBA" id="ARBA00012551"/>
    </source>
</evidence>
<feature type="coiled-coil region" evidence="7">
    <location>
        <begin position="540"/>
        <end position="613"/>
    </location>
</feature>
<feature type="domain" description="MTTase N-terminal" evidence="10">
    <location>
        <begin position="49"/>
        <end position="91"/>
    </location>
</feature>
<dbReference type="EC" id="3.6.4.12" evidence="2"/>
<dbReference type="GO" id="GO:1902975">
    <property type="term" value="P:mitotic DNA replication initiation"/>
    <property type="evidence" value="ECO:0007669"/>
    <property type="project" value="TreeGrafter"/>
</dbReference>
<dbReference type="Gene3D" id="3.40.50.12160">
    <property type="entry name" value="Methylthiotransferase, N-terminal domain"/>
    <property type="match status" value="1"/>
</dbReference>
<dbReference type="InterPro" id="IPR001208">
    <property type="entry name" value="MCM_dom"/>
</dbReference>
<evidence type="ECO:0000256" key="8">
    <source>
        <dbReference type="SAM" id="MobiDB-lite"/>
    </source>
</evidence>
<dbReference type="PROSITE" id="PS50051">
    <property type="entry name" value="MCM_2"/>
    <property type="match status" value="1"/>
</dbReference>
<keyword evidence="3" id="KW-0235">DNA replication</keyword>
<dbReference type="InterPro" id="IPR031327">
    <property type="entry name" value="MCM"/>
</dbReference>
<dbReference type="PRINTS" id="PR01657">
    <property type="entry name" value="MCMFAMILY"/>
</dbReference>
<name>A0A7J7NXS2_9MAGN</name>
<dbReference type="EMBL" id="JACGCM010000445">
    <property type="protein sequence ID" value="KAF6171977.1"/>
    <property type="molecule type" value="Genomic_DNA"/>
</dbReference>
<dbReference type="GO" id="GO:0005524">
    <property type="term" value="F:ATP binding"/>
    <property type="evidence" value="ECO:0007669"/>
    <property type="project" value="UniProtKB-KW"/>
</dbReference>
<keyword evidence="12" id="KW-1185">Reference proteome</keyword>
<dbReference type="GO" id="GO:0003697">
    <property type="term" value="F:single-stranded DNA binding"/>
    <property type="evidence" value="ECO:0007669"/>
    <property type="project" value="TreeGrafter"/>
</dbReference>
<dbReference type="Proteomes" id="UP000541444">
    <property type="component" value="Unassembled WGS sequence"/>
</dbReference>
<evidence type="ECO:0000259" key="9">
    <source>
        <dbReference type="PROSITE" id="PS50051"/>
    </source>
</evidence>
<evidence type="ECO:0000313" key="11">
    <source>
        <dbReference type="EMBL" id="KAF6171977.1"/>
    </source>
</evidence>
<keyword evidence="7" id="KW-0175">Coiled coil</keyword>
<dbReference type="GO" id="GO:0005634">
    <property type="term" value="C:nucleus"/>
    <property type="evidence" value="ECO:0007669"/>
    <property type="project" value="TreeGrafter"/>
</dbReference>
<evidence type="ECO:0000259" key="10">
    <source>
        <dbReference type="PROSITE" id="PS51449"/>
    </source>
</evidence>
<dbReference type="Gene3D" id="3.30.750.210">
    <property type="match status" value="1"/>
</dbReference>
<feature type="region of interest" description="Disordered" evidence="8">
    <location>
        <begin position="267"/>
        <end position="288"/>
    </location>
</feature>
<feature type="domain" description="MCM C-terminal AAA(+) ATPase" evidence="9">
    <location>
        <begin position="347"/>
        <end position="524"/>
    </location>
</feature>
<dbReference type="GO" id="GO:0000727">
    <property type="term" value="P:double-strand break repair via break-induced replication"/>
    <property type="evidence" value="ECO:0007669"/>
    <property type="project" value="TreeGrafter"/>
</dbReference>
<protein>
    <recommendedName>
        <fullName evidence="2">DNA helicase</fullName>
        <ecNumber evidence="2">3.6.4.12</ecNumber>
    </recommendedName>
</protein>
<dbReference type="PROSITE" id="PS51449">
    <property type="entry name" value="MTTASE_N"/>
    <property type="match status" value="1"/>
</dbReference>
<dbReference type="SMART" id="SM00350">
    <property type="entry name" value="MCM"/>
    <property type="match status" value="1"/>
</dbReference>
<dbReference type="InterPro" id="IPR038135">
    <property type="entry name" value="Methylthiotransferase_N_sf"/>
</dbReference>
<evidence type="ECO:0000313" key="12">
    <source>
        <dbReference type="Proteomes" id="UP000541444"/>
    </source>
</evidence>
<dbReference type="SUPFAM" id="SSF52540">
    <property type="entry name" value="P-loop containing nucleoside triphosphate hydrolases"/>
    <property type="match status" value="1"/>
</dbReference>
<dbReference type="GO" id="GO:0035596">
    <property type="term" value="F:methylthiotransferase activity"/>
    <property type="evidence" value="ECO:0007669"/>
    <property type="project" value="InterPro"/>
</dbReference>
<dbReference type="Pfam" id="PF00493">
    <property type="entry name" value="MCM"/>
    <property type="match status" value="1"/>
</dbReference>
<reference evidence="11 12" key="1">
    <citation type="journal article" date="2020" name="IScience">
        <title>Genome Sequencing of the Endangered Kingdonia uniflora (Circaeasteraceae, Ranunculales) Reveals Potential Mechanisms of Evolutionary Specialization.</title>
        <authorList>
            <person name="Sun Y."/>
            <person name="Deng T."/>
            <person name="Zhang A."/>
            <person name="Moore M.J."/>
            <person name="Landis J.B."/>
            <person name="Lin N."/>
            <person name="Zhang H."/>
            <person name="Zhang X."/>
            <person name="Huang J."/>
            <person name="Zhang X."/>
            <person name="Sun H."/>
            <person name="Wang H."/>
        </authorList>
    </citation>
    <scope>NUCLEOTIDE SEQUENCE [LARGE SCALE GENOMIC DNA]</scope>
    <source>
        <strain evidence="11">TB1705</strain>
        <tissue evidence="11">Leaf</tissue>
    </source>
</reference>
<organism evidence="11 12">
    <name type="scientific">Kingdonia uniflora</name>
    <dbReference type="NCBI Taxonomy" id="39325"/>
    <lineage>
        <taxon>Eukaryota</taxon>
        <taxon>Viridiplantae</taxon>
        <taxon>Streptophyta</taxon>
        <taxon>Embryophyta</taxon>
        <taxon>Tracheophyta</taxon>
        <taxon>Spermatophyta</taxon>
        <taxon>Magnoliopsida</taxon>
        <taxon>Ranunculales</taxon>
        <taxon>Circaeasteraceae</taxon>
        <taxon>Kingdonia</taxon>
    </lineage>
</organism>
<accession>A0A7J7NXS2</accession>
<evidence type="ECO:0000256" key="7">
    <source>
        <dbReference type="SAM" id="Coils"/>
    </source>
</evidence>
<sequence>MLVGGGTLQGLRLPLMSIGLNPKRLKNKKNLKRDDHLITTPSSNIPGTQTIYMKTFGCSPNQSNSECIAGQLLAFGYALSDNPEEADLCVVGVQQIDRVVEVVKEILKGHEVCLLNRKTLPALDLAKTKHAHGNLGSYTIETLVERVRNVVGDGVKEIWINSEDTGAYGHDIMNYTVGKFRAVEDTLYQLVPEMQIATAIIYETCACSGEPEPCVYSPVSFGGQNDADERNISRGIDEENNMNITRSKSLPVAFFCLDTNRMGGCPNRFTGTQRVRPQKTTDEIPDGGTPHTTYINCLHLKKTNKSRMKAGDIMDLDNGSGDKDDDDVPYDQDKVNKLKELSQLPDIYERQTRSFAPNIWVLDDVKKGLLCQLFGGNALTLPSGTSFRGDINILLVGDPGTSKSQLLQYIHKLTPREIYTSGRGSSAVGLTAYVTKDLDSGFLRLQFLESGALVLSDRGICCIDEFDKMSDNARSMLYEVMEQQTVSIEKARIIALLNARTSVLACVNPSSGLRYNPRLSVIENNPPSSYFTIMIQMDASSRQERELNDVISKMQESKKESRLLVETLRSKLEDRRERLVISEKKVRQLEARVQEEQQIYANTRKKVEALEYKMIRVRKKHEGEKVAQEEPWAKVSALELD</sequence>
<comment type="similarity">
    <text evidence="1 6">Belongs to the MCM family.</text>
</comment>
<keyword evidence="6" id="KW-0238">DNA-binding</keyword>
<dbReference type="PANTHER" id="PTHR11630">
    <property type="entry name" value="DNA REPLICATION LICENSING FACTOR MCM FAMILY MEMBER"/>
    <property type="match status" value="1"/>
</dbReference>
<proteinExistence type="inferred from homology"/>